<accession>A0ABR8QE76</accession>
<evidence type="ECO:0008006" key="5">
    <source>
        <dbReference type="Google" id="ProtNLM"/>
    </source>
</evidence>
<organism evidence="3 4">
    <name type="scientific">Cellulomonas avistercoris</name>
    <dbReference type="NCBI Taxonomy" id="2762242"/>
    <lineage>
        <taxon>Bacteria</taxon>
        <taxon>Bacillati</taxon>
        <taxon>Actinomycetota</taxon>
        <taxon>Actinomycetes</taxon>
        <taxon>Micrococcales</taxon>
        <taxon>Cellulomonadaceae</taxon>
        <taxon>Cellulomonas</taxon>
    </lineage>
</organism>
<protein>
    <recommendedName>
        <fullName evidence="5">Lipoprotein</fullName>
    </recommendedName>
</protein>
<feature type="signal peptide" evidence="2">
    <location>
        <begin position="1"/>
        <end position="20"/>
    </location>
</feature>
<evidence type="ECO:0000313" key="4">
    <source>
        <dbReference type="Proteomes" id="UP000604241"/>
    </source>
</evidence>
<feature type="chain" id="PRO_5045484866" description="Lipoprotein" evidence="2">
    <location>
        <begin position="21"/>
        <end position="443"/>
    </location>
</feature>
<name>A0ABR8QE76_9CELL</name>
<comment type="caution">
    <text evidence="3">The sequence shown here is derived from an EMBL/GenBank/DDBJ whole genome shotgun (WGS) entry which is preliminary data.</text>
</comment>
<dbReference type="EMBL" id="JACSQV010000008">
    <property type="protein sequence ID" value="MBD7918676.1"/>
    <property type="molecule type" value="Genomic_DNA"/>
</dbReference>
<keyword evidence="4" id="KW-1185">Reference proteome</keyword>
<proteinExistence type="predicted"/>
<dbReference type="Proteomes" id="UP000604241">
    <property type="component" value="Unassembled WGS sequence"/>
</dbReference>
<evidence type="ECO:0000313" key="3">
    <source>
        <dbReference type="EMBL" id="MBD7918676.1"/>
    </source>
</evidence>
<gene>
    <name evidence="3" type="ORF">H9657_10365</name>
</gene>
<sequence>MTRHALALLLVAGTLVGCSAAPSPTTSDPRPTPTPSTSPTPLTAPVSTDALVDRGLTAEPVPGSVGTAVGVEPCPDVETDGYGTYSRVCLRDDAPILAFDPQGPYSWLALGVPYPVRPDFTAAQIPVAARFLLGALADPVTQWDDSPAAWARTNAELDTLFGEPGHDLRPEDPASDAVMGLFDAGGWRGAAGLRPAATTAGQTRTRVDTLEISGLSGSSVGEATVENQGLTVDVKAVTSAVVLDDHVAWELRRGVLAHVRSVQSTGLVDGVEWSAWHAVGREVAGGVDALPVLATQAAVPDGWVVRDEVPGLSFALPPDAGEPEVTTGDEPGTTYTYTFADSGAQVRVERRYVPRGDAGRWFARRDHESYGLRVPGIRYAAAEAGTSPRGRYLVTVDLVTEPPADPEGGDDQVGAYTVTWESTGQTATEEIRERIGTFSHSWG</sequence>
<evidence type="ECO:0000256" key="2">
    <source>
        <dbReference type="SAM" id="SignalP"/>
    </source>
</evidence>
<evidence type="ECO:0000256" key="1">
    <source>
        <dbReference type="SAM" id="MobiDB-lite"/>
    </source>
</evidence>
<dbReference type="PROSITE" id="PS51257">
    <property type="entry name" value="PROKAR_LIPOPROTEIN"/>
    <property type="match status" value="1"/>
</dbReference>
<dbReference type="RefSeq" id="WP_191783079.1">
    <property type="nucleotide sequence ID" value="NZ_JACSQV010000008.1"/>
</dbReference>
<feature type="region of interest" description="Disordered" evidence="1">
    <location>
        <begin position="21"/>
        <end position="46"/>
    </location>
</feature>
<reference evidence="3 4" key="1">
    <citation type="submission" date="2020-08" db="EMBL/GenBank/DDBJ databases">
        <title>A Genomic Blueprint of the Chicken Gut Microbiome.</title>
        <authorList>
            <person name="Gilroy R."/>
            <person name="Ravi A."/>
            <person name="Getino M."/>
            <person name="Pursley I."/>
            <person name="Horton D.L."/>
            <person name="Alikhan N.-F."/>
            <person name="Baker D."/>
            <person name="Gharbi K."/>
            <person name="Hall N."/>
            <person name="Watson M."/>
            <person name="Adriaenssens E.M."/>
            <person name="Foster-Nyarko E."/>
            <person name="Jarju S."/>
            <person name="Secka A."/>
            <person name="Antonio M."/>
            <person name="Oren A."/>
            <person name="Chaudhuri R."/>
            <person name="La Ragione R.M."/>
            <person name="Hildebrand F."/>
            <person name="Pallen M.J."/>
        </authorList>
    </citation>
    <scope>NUCLEOTIDE SEQUENCE [LARGE SCALE GENOMIC DNA]</scope>
    <source>
        <strain evidence="3 4">Sa3CUA2</strain>
    </source>
</reference>
<keyword evidence="2" id="KW-0732">Signal</keyword>